<dbReference type="GO" id="GO:0005737">
    <property type="term" value="C:cytoplasm"/>
    <property type="evidence" value="ECO:0007669"/>
    <property type="project" value="TreeGrafter"/>
</dbReference>
<name>A0AAD5RQX7_9PEZI</name>
<dbReference type="Gene3D" id="3.40.250.10">
    <property type="entry name" value="Rhodanese-like domain"/>
    <property type="match status" value="1"/>
</dbReference>
<evidence type="ECO:0000313" key="2">
    <source>
        <dbReference type="EMBL" id="KAJ2902171.1"/>
    </source>
</evidence>
<dbReference type="EMBL" id="JAKWBI020000122">
    <property type="protein sequence ID" value="KAJ2902171.1"/>
    <property type="molecule type" value="Genomic_DNA"/>
</dbReference>
<accession>A0AAD5RQX7</accession>
<evidence type="ECO:0000259" key="1">
    <source>
        <dbReference type="PROSITE" id="PS50206"/>
    </source>
</evidence>
<dbReference type="PROSITE" id="PS50206">
    <property type="entry name" value="RHODANESE_3"/>
    <property type="match status" value="1"/>
</dbReference>
<proteinExistence type="predicted"/>
<comment type="caution">
    <text evidence="2">The sequence shown here is derived from an EMBL/GenBank/DDBJ whole genome shotgun (WGS) entry which is preliminary data.</text>
</comment>
<dbReference type="PANTHER" id="PTHR10828:SF38">
    <property type="entry name" value="ARSENICAL-RESISTANCE PROTEIN 2-RELATED"/>
    <property type="match status" value="1"/>
</dbReference>
<dbReference type="AlphaFoldDB" id="A0AAD5RQX7"/>
<dbReference type="InterPro" id="IPR036873">
    <property type="entry name" value="Rhodanese-like_dom_sf"/>
</dbReference>
<dbReference type="SUPFAM" id="SSF52821">
    <property type="entry name" value="Rhodanese/Cell cycle control phosphatase"/>
    <property type="match status" value="1"/>
</dbReference>
<protein>
    <submittedName>
        <fullName evidence="2">Phosphoprotein phosphatase-like protein</fullName>
    </submittedName>
</protein>
<dbReference type="Pfam" id="PF00581">
    <property type="entry name" value="Rhodanese"/>
    <property type="match status" value="1"/>
</dbReference>
<reference evidence="2" key="1">
    <citation type="submission" date="2022-07" db="EMBL/GenBank/DDBJ databases">
        <title>Draft genome sequence of Zalerion maritima ATCC 34329, a (micro)plastics degrading marine fungus.</title>
        <authorList>
            <person name="Paco A."/>
            <person name="Goncalves M.F.M."/>
            <person name="Rocha-Santos T.A.P."/>
            <person name="Alves A."/>
        </authorList>
    </citation>
    <scope>NUCLEOTIDE SEQUENCE</scope>
    <source>
        <strain evidence="2">ATCC 34329</strain>
    </source>
</reference>
<organism evidence="2 3">
    <name type="scientific">Zalerion maritima</name>
    <dbReference type="NCBI Taxonomy" id="339359"/>
    <lineage>
        <taxon>Eukaryota</taxon>
        <taxon>Fungi</taxon>
        <taxon>Dikarya</taxon>
        <taxon>Ascomycota</taxon>
        <taxon>Pezizomycotina</taxon>
        <taxon>Sordariomycetes</taxon>
        <taxon>Lulworthiomycetidae</taxon>
        <taxon>Lulworthiales</taxon>
        <taxon>Lulworthiaceae</taxon>
        <taxon>Zalerion</taxon>
    </lineage>
</organism>
<dbReference type="Proteomes" id="UP001201980">
    <property type="component" value="Unassembled WGS sequence"/>
</dbReference>
<evidence type="ECO:0000313" key="3">
    <source>
        <dbReference type="Proteomes" id="UP001201980"/>
    </source>
</evidence>
<sequence>MRRLCALFNPSLKLSHHYHRRAAAAMSTGAVPPTIADVKYLLAGTLRGMMLGEHPSVAVVDVRDSDHLGGHIKGSLHFPSGTLESMMPTLIRKVEDKKAVVFHCALSQQRGPSAAVRYLREMYRLGKWPKEGEAEAEAEEGQTVYVLDKGFVGWQEEYGEDERLTEGYRKEIWKDGYWM</sequence>
<gene>
    <name evidence="2" type="ORF">MKZ38_000969</name>
</gene>
<dbReference type="SMART" id="SM00450">
    <property type="entry name" value="RHOD"/>
    <property type="match status" value="1"/>
</dbReference>
<dbReference type="PANTHER" id="PTHR10828">
    <property type="entry name" value="M-PHASE INDUCER PHOSPHATASE DUAL SPECIFICITY PHOSPHATASE CDC25"/>
    <property type="match status" value="1"/>
</dbReference>
<dbReference type="InterPro" id="IPR001763">
    <property type="entry name" value="Rhodanese-like_dom"/>
</dbReference>
<feature type="domain" description="Rhodanese" evidence="1">
    <location>
        <begin position="53"/>
        <end position="163"/>
    </location>
</feature>
<keyword evidence="3" id="KW-1185">Reference proteome</keyword>
<dbReference type="GO" id="GO:0005634">
    <property type="term" value="C:nucleus"/>
    <property type="evidence" value="ECO:0007669"/>
    <property type="project" value="TreeGrafter"/>
</dbReference>
<dbReference type="GO" id="GO:0004725">
    <property type="term" value="F:protein tyrosine phosphatase activity"/>
    <property type="evidence" value="ECO:0007669"/>
    <property type="project" value="TreeGrafter"/>
</dbReference>